<dbReference type="Gene3D" id="3.40.630.30">
    <property type="match status" value="1"/>
</dbReference>
<accession>A0ABT1DQZ6</accession>
<reference evidence="2 3" key="1">
    <citation type="submission" date="2022-06" db="EMBL/GenBank/DDBJ databases">
        <title>New Species of the Genus Actinoplanes, ActinopZanes ferrugineus.</title>
        <authorList>
            <person name="Ding P."/>
        </authorList>
    </citation>
    <scope>NUCLEOTIDE SEQUENCE [LARGE SCALE GENOMIC DNA]</scope>
    <source>
        <strain evidence="2 3">TRM88003</strain>
    </source>
</reference>
<protein>
    <submittedName>
        <fullName evidence="2">GNAT family N-acetyltransferase</fullName>
    </submittedName>
</protein>
<dbReference type="InterPro" id="IPR016181">
    <property type="entry name" value="Acyl_CoA_acyltransferase"/>
</dbReference>
<organism evidence="2 3">
    <name type="scientific">Paractinoplanes aksuensis</name>
    <dbReference type="NCBI Taxonomy" id="2939490"/>
    <lineage>
        <taxon>Bacteria</taxon>
        <taxon>Bacillati</taxon>
        <taxon>Actinomycetota</taxon>
        <taxon>Actinomycetes</taxon>
        <taxon>Micromonosporales</taxon>
        <taxon>Micromonosporaceae</taxon>
        <taxon>Paractinoplanes</taxon>
    </lineage>
</organism>
<evidence type="ECO:0000313" key="2">
    <source>
        <dbReference type="EMBL" id="MCO8273269.1"/>
    </source>
</evidence>
<dbReference type="CDD" id="cd04301">
    <property type="entry name" value="NAT_SF"/>
    <property type="match status" value="1"/>
</dbReference>
<dbReference type="InterPro" id="IPR051531">
    <property type="entry name" value="N-acetyltransferase"/>
</dbReference>
<dbReference type="Proteomes" id="UP001523369">
    <property type="component" value="Unassembled WGS sequence"/>
</dbReference>
<dbReference type="PANTHER" id="PTHR43792">
    <property type="entry name" value="GNAT FAMILY, PUTATIVE (AFU_ORTHOLOGUE AFUA_3G00765)-RELATED-RELATED"/>
    <property type="match status" value="1"/>
</dbReference>
<gene>
    <name evidence="2" type="ORF">M1L60_22000</name>
</gene>
<name>A0ABT1DQZ6_9ACTN</name>
<dbReference type="PANTHER" id="PTHR43792:SF13">
    <property type="entry name" value="ACETYLTRANSFERASE"/>
    <property type="match status" value="1"/>
</dbReference>
<dbReference type="PROSITE" id="PS51186">
    <property type="entry name" value="GNAT"/>
    <property type="match status" value="1"/>
</dbReference>
<comment type="caution">
    <text evidence="2">The sequence shown here is derived from an EMBL/GenBank/DDBJ whole genome shotgun (WGS) entry which is preliminary data.</text>
</comment>
<evidence type="ECO:0000313" key="3">
    <source>
        <dbReference type="Proteomes" id="UP001523369"/>
    </source>
</evidence>
<evidence type="ECO:0000259" key="1">
    <source>
        <dbReference type="PROSITE" id="PS51186"/>
    </source>
</evidence>
<dbReference type="EMBL" id="JAMYJR010000024">
    <property type="protein sequence ID" value="MCO8273269.1"/>
    <property type="molecule type" value="Genomic_DNA"/>
</dbReference>
<dbReference type="InterPro" id="IPR000182">
    <property type="entry name" value="GNAT_dom"/>
</dbReference>
<proteinExistence type="predicted"/>
<dbReference type="RefSeq" id="WP_253239353.1">
    <property type="nucleotide sequence ID" value="NZ_JAMYJR010000024.1"/>
</dbReference>
<dbReference type="Pfam" id="PF13302">
    <property type="entry name" value="Acetyltransf_3"/>
    <property type="match status" value="1"/>
</dbReference>
<dbReference type="SUPFAM" id="SSF55729">
    <property type="entry name" value="Acyl-CoA N-acyltransferases (Nat)"/>
    <property type="match status" value="1"/>
</dbReference>
<sequence>MPTSVCFVPLPPAVLSALLDGDLERARAATGVPLTEWFLSDEIAWLWRMRLDQIAADPGAAEWIVRAAVSVPDGAVVGAAGFHGPPDQDGMVEVGYSTDPAYRRRGYARAMLTELLRWAAAEPDVKTVRASIRPDNQASLATIAGFGFTHVGEQWDEEDGTEYLYERRP</sequence>
<feature type="domain" description="N-acetyltransferase" evidence="1">
    <location>
        <begin position="21"/>
        <end position="169"/>
    </location>
</feature>
<keyword evidence="3" id="KW-1185">Reference proteome</keyword>